<evidence type="ECO:0000256" key="7">
    <source>
        <dbReference type="RuleBase" id="RU003879"/>
    </source>
</evidence>
<evidence type="ECO:0000256" key="1">
    <source>
        <dbReference type="ARBA" id="ARBA00004162"/>
    </source>
</evidence>
<keyword evidence="6 8" id="KW-0472">Membrane</keyword>
<evidence type="ECO:0000313" key="10">
    <source>
        <dbReference type="Proteomes" id="UP000182427"/>
    </source>
</evidence>
<dbReference type="GO" id="GO:0015031">
    <property type="term" value="P:protein transport"/>
    <property type="evidence" value="ECO:0007669"/>
    <property type="project" value="UniProtKB-KW"/>
</dbReference>
<sequence>MAMASGEGKGARSAINVTPLIDVLLVLLIIFMVIQPNLQRGLEALAPQPPKDPGEETNPRTVVVQILPDGKGGTAYSINEDAVQLADLEPKLNGIFKARNDRVMFVKGDKDLDFGAVFPVIDGGRKAGVDNIGIITPGVEREP</sequence>
<keyword evidence="5 8" id="KW-1133">Transmembrane helix</keyword>
<reference evidence="10" key="1">
    <citation type="submission" date="2016-10" db="EMBL/GenBank/DDBJ databases">
        <authorList>
            <person name="Varghese N."/>
            <person name="Submissions S."/>
        </authorList>
    </citation>
    <scope>NUCLEOTIDE SEQUENCE [LARGE SCALE GENOMIC DNA]</scope>
    <source>
        <strain evidence="10">GAS232</strain>
    </source>
</reference>
<organism evidence="9 10">
    <name type="scientific">Terriglobus roseus</name>
    <dbReference type="NCBI Taxonomy" id="392734"/>
    <lineage>
        <taxon>Bacteria</taxon>
        <taxon>Pseudomonadati</taxon>
        <taxon>Acidobacteriota</taxon>
        <taxon>Terriglobia</taxon>
        <taxon>Terriglobales</taxon>
        <taxon>Acidobacteriaceae</taxon>
        <taxon>Terriglobus</taxon>
    </lineage>
</organism>
<gene>
    <name evidence="9" type="ORF">SAMN05444167_3628</name>
</gene>
<dbReference type="GO" id="GO:0005886">
    <property type="term" value="C:plasma membrane"/>
    <property type="evidence" value="ECO:0007669"/>
    <property type="project" value="UniProtKB-SubCell"/>
</dbReference>
<keyword evidence="7" id="KW-0653">Protein transport</keyword>
<evidence type="ECO:0000256" key="8">
    <source>
        <dbReference type="SAM" id="Phobius"/>
    </source>
</evidence>
<dbReference type="RefSeq" id="WP_083346390.1">
    <property type="nucleotide sequence ID" value="NZ_LT629690.1"/>
</dbReference>
<dbReference type="GO" id="GO:0022857">
    <property type="term" value="F:transmembrane transporter activity"/>
    <property type="evidence" value="ECO:0007669"/>
    <property type="project" value="InterPro"/>
</dbReference>
<dbReference type="AlphaFoldDB" id="A0A1G7PTY3"/>
<dbReference type="OrthoDB" id="120878at2"/>
<comment type="subcellular location">
    <subcellularLocation>
        <location evidence="1">Cell membrane</location>
        <topology evidence="1">Single-pass membrane protein</topology>
    </subcellularLocation>
    <subcellularLocation>
        <location evidence="7">Cell membrane</location>
        <topology evidence="7">Single-pass type II membrane protein</topology>
    </subcellularLocation>
</comment>
<dbReference type="Pfam" id="PF02472">
    <property type="entry name" value="ExbD"/>
    <property type="match status" value="1"/>
</dbReference>
<evidence type="ECO:0000256" key="4">
    <source>
        <dbReference type="ARBA" id="ARBA00022692"/>
    </source>
</evidence>
<comment type="similarity">
    <text evidence="2 7">Belongs to the ExbD/TolR family.</text>
</comment>
<dbReference type="Gene3D" id="3.30.420.270">
    <property type="match status" value="1"/>
</dbReference>
<keyword evidence="9" id="KW-0131">Cell cycle</keyword>
<dbReference type="GO" id="GO:0051301">
    <property type="term" value="P:cell division"/>
    <property type="evidence" value="ECO:0007669"/>
    <property type="project" value="UniProtKB-KW"/>
</dbReference>
<keyword evidence="10" id="KW-1185">Reference proteome</keyword>
<evidence type="ECO:0000256" key="5">
    <source>
        <dbReference type="ARBA" id="ARBA00022989"/>
    </source>
</evidence>
<dbReference type="PANTHER" id="PTHR30558:SF7">
    <property type="entry name" value="TOL-PAL SYSTEM PROTEIN TOLR"/>
    <property type="match status" value="1"/>
</dbReference>
<dbReference type="EMBL" id="LT629690">
    <property type="protein sequence ID" value="SDF89782.1"/>
    <property type="molecule type" value="Genomic_DNA"/>
</dbReference>
<proteinExistence type="inferred from homology"/>
<keyword evidence="4 7" id="KW-0812">Transmembrane</keyword>
<name>A0A1G7PTY3_9BACT</name>
<accession>A0A1G7PTY3</accession>
<dbReference type="Proteomes" id="UP000182427">
    <property type="component" value="Chromosome I"/>
</dbReference>
<dbReference type="PANTHER" id="PTHR30558">
    <property type="entry name" value="EXBD MEMBRANE COMPONENT OF PMF-DRIVEN MACROMOLECULE IMPORT SYSTEM"/>
    <property type="match status" value="1"/>
</dbReference>
<feature type="transmembrane region" description="Helical" evidence="8">
    <location>
        <begin position="13"/>
        <end position="34"/>
    </location>
</feature>
<evidence type="ECO:0000256" key="2">
    <source>
        <dbReference type="ARBA" id="ARBA00005811"/>
    </source>
</evidence>
<evidence type="ECO:0000313" key="9">
    <source>
        <dbReference type="EMBL" id="SDF89782.1"/>
    </source>
</evidence>
<evidence type="ECO:0000256" key="6">
    <source>
        <dbReference type="ARBA" id="ARBA00023136"/>
    </source>
</evidence>
<dbReference type="InterPro" id="IPR003400">
    <property type="entry name" value="ExbD"/>
</dbReference>
<keyword evidence="3" id="KW-1003">Cell membrane</keyword>
<protein>
    <submittedName>
        <fullName evidence="9">Cell division and transport-associated protein TolR</fullName>
    </submittedName>
</protein>
<keyword evidence="9" id="KW-0132">Cell division</keyword>
<evidence type="ECO:0000256" key="3">
    <source>
        <dbReference type="ARBA" id="ARBA00022475"/>
    </source>
</evidence>
<keyword evidence="7" id="KW-0813">Transport</keyword>